<feature type="chain" id="PRO_5025615268" description="Mid2 domain-containing protein" evidence="3">
    <location>
        <begin position="20"/>
        <end position="298"/>
    </location>
</feature>
<accession>A0A6A5WUE1</accession>
<keyword evidence="2" id="KW-0812">Transmembrane</keyword>
<protein>
    <recommendedName>
        <fullName evidence="6">Mid2 domain-containing protein</fullName>
    </recommendedName>
</protein>
<dbReference type="Proteomes" id="UP000799779">
    <property type="component" value="Unassembled WGS sequence"/>
</dbReference>
<name>A0A6A5WUE1_9PLEO</name>
<sequence length="298" mass="32138">MYSFVSFTAFAAFASTAISQDCFFPNGDLSGSDTACNPNSLVSTCCYDGQACLSNGLCVSDPHNTTLARLHRGTCTDQDWKSGNCPRHCLGISWNGVPAYSCNATGVDSYCCFDNCDCTSQWETFQFSDSVPYTITIIGEEYTQTQTETYSTFSTSPISQSSSTSPILQSTNSPTSNSPTTTTTSAPTNDAPKSQRKNAHSTAIGVGIGVGVGAALLIGGAVAFFIWRRSRRNTPKPYTNTSPDRYEVPANEILPKSQNGIQKYAYFEQPTTTELPVNAPPVELGDTQVRGNLRRPYT</sequence>
<reference evidence="4" key="1">
    <citation type="journal article" date="2020" name="Stud. Mycol.">
        <title>101 Dothideomycetes genomes: a test case for predicting lifestyles and emergence of pathogens.</title>
        <authorList>
            <person name="Haridas S."/>
            <person name="Albert R."/>
            <person name="Binder M."/>
            <person name="Bloem J."/>
            <person name="Labutti K."/>
            <person name="Salamov A."/>
            <person name="Andreopoulos B."/>
            <person name="Baker S."/>
            <person name="Barry K."/>
            <person name="Bills G."/>
            <person name="Bluhm B."/>
            <person name="Cannon C."/>
            <person name="Castanera R."/>
            <person name="Culley D."/>
            <person name="Daum C."/>
            <person name="Ezra D."/>
            <person name="Gonzalez J."/>
            <person name="Henrissat B."/>
            <person name="Kuo A."/>
            <person name="Liang C."/>
            <person name="Lipzen A."/>
            <person name="Lutzoni F."/>
            <person name="Magnuson J."/>
            <person name="Mondo S."/>
            <person name="Nolan M."/>
            <person name="Ohm R."/>
            <person name="Pangilinan J."/>
            <person name="Park H.-J."/>
            <person name="Ramirez L."/>
            <person name="Alfaro M."/>
            <person name="Sun H."/>
            <person name="Tritt A."/>
            <person name="Yoshinaga Y."/>
            <person name="Zwiers L.-H."/>
            <person name="Turgeon B."/>
            <person name="Goodwin S."/>
            <person name="Spatafora J."/>
            <person name="Crous P."/>
            <person name="Grigoriev I."/>
        </authorList>
    </citation>
    <scope>NUCLEOTIDE SEQUENCE</scope>
    <source>
        <strain evidence="4">CBS 123094</strain>
    </source>
</reference>
<keyword evidence="2" id="KW-0472">Membrane</keyword>
<evidence type="ECO:0000256" key="2">
    <source>
        <dbReference type="SAM" id="Phobius"/>
    </source>
</evidence>
<keyword evidence="5" id="KW-1185">Reference proteome</keyword>
<evidence type="ECO:0000256" key="3">
    <source>
        <dbReference type="SAM" id="SignalP"/>
    </source>
</evidence>
<dbReference type="OrthoDB" id="5215637at2759"/>
<feature type="signal peptide" evidence="3">
    <location>
        <begin position="1"/>
        <end position="19"/>
    </location>
</feature>
<organism evidence="4 5">
    <name type="scientific">Amniculicola lignicola CBS 123094</name>
    <dbReference type="NCBI Taxonomy" id="1392246"/>
    <lineage>
        <taxon>Eukaryota</taxon>
        <taxon>Fungi</taxon>
        <taxon>Dikarya</taxon>
        <taxon>Ascomycota</taxon>
        <taxon>Pezizomycotina</taxon>
        <taxon>Dothideomycetes</taxon>
        <taxon>Pleosporomycetidae</taxon>
        <taxon>Pleosporales</taxon>
        <taxon>Amniculicolaceae</taxon>
        <taxon>Amniculicola</taxon>
    </lineage>
</organism>
<evidence type="ECO:0000313" key="4">
    <source>
        <dbReference type="EMBL" id="KAF2003831.1"/>
    </source>
</evidence>
<evidence type="ECO:0008006" key="6">
    <source>
        <dbReference type="Google" id="ProtNLM"/>
    </source>
</evidence>
<keyword evidence="2" id="KW-1133">Transmembrane helix</keyword>
<gene>
    <name evidence="4" type="ORF">P154DRAFT_519748</name>
</gene>
<keyword evidence="3" id="KW-0732">Signal</keyword>
<dbReference type="EMBL" id="ML977570">
    <property type="protein sequence ID" value="KAF2003831.1"/>
    <property type="molecule type" value="Genomic_DNA"/>
</dbReference>
<proteinExistence type="predicted"/>
<feature type="region of interest" description="Disordered" evidence="1">
    <location>
        <begin position="149"/>
        <end position="198"/>
    </location>
</feature>
<evidence type="ECO:0000256" key="1">
    <source>
        <dbReference type="SAM" id="MobiDB-lite"/>
    </source>
</evidence>
<feature type="compositionally biased region" description="Low complexity" evidence="1">
    <location>
        <begin position="149"/>
        <end position="189"/>
    </location>
</feature>
<dbReference type="AlphaFoldDB" id="A0A6A5WUE1"/>
<evidence type="ECO:0000313" key="5">
    <source>
        <dbReference type="Proteomes" id="UP000799779"/>
    </source>
</evidence>
<feature type="transmembrane region" description="Helical" evidence="2">
    <location>
        <begin position="203"/>
        <end position="227"/>
    </location>
</feature>